<gene>
    <name evidence="1" type="ORF">pdam_00013108</name>
</gene>
<comment type="caution">
    <text evidence="1">The sequence shown here is derived from an EMBL/GenBank/DDBJ whole genome shotgun (WGS) entry which is preliminary data.</text>
</comment>
<proteinExistence type="predicted"/>
<evidence type="ECO:0000313" key="2">
    <source>
        <dbReference type="Proteomes" id="UP000275408"/>
    </source>
</evidence>
<name>A0A3M6TVX8_POCDA</name>
<dbReference type="EMBL" id="RCHS01002815">
    <property type="protein sequence ID" value="RMX45575.1"/>
    <property type="molecule type" value="Genomic_DNA"/>
</dbReference>
<protein>
    <submittedName>
        <fullName evidence="1">Uncharacterized protein</fullName>
    </submittedName>
</protein>
<reference evidence="1 2" key="1">
    <citation type="journal article" date="2018" name="Sci. Rep.">
        <title>Comparative analysis of the Pocillopora damicornis genome highlights role of immune system in coral evolution.</title>
        <authorList>
            <person name="Cunning R."/>
            <person name="Bay R.A."/>
            <person name="Gillette P."/>
            <person name="Baker A.C."/>
            <person name="Traylor-Knowles N."/>
        </authorList>
    </citation>
    <scope>NUCLEOTIDE SEQUENCE [LARGE SCALE GENOMIC DNA]</scope>
    <source>
        <strain evidence="1">RSMAS</strain>
        <tissue evidence="1">Whole animal</tissue>
    </source>
</reference>
<dbReference type="AlphaFoldDB" id="A0A3M6TVX8"/>
<keyword evidence="2" id="KW-1185">Reference proteome</keyword>
<organism evidence="1 2">
    <name type="scientific">Pocillopora damicornis</name>
    <name type="common">Cauliflower coral</name>
    <name type="synonym">Millepora damicornis</name>
    <dbReference type="NCBI Taxonomy" id="46731"/>
    <lineage>
        <taxon>Eukaryota</taxon>
        <taxon>Metazoa</taxon>
        <taxon>Cnidaria</taxon>
        <taxon>Anthozoa</taxon>
        <taxon>Hexacorallia</taxon>
        <taxon>Scleractinia</taxon>
        <taxon>Astrocoeniina</taxon>
        <taxon>Pocilloporidae</taxon>
        <taxon>Pocillopora</taxon>
    </lineage>
</organism>
<dbReference type="Proteomes" id="UP000275408">
    <property type="component" value="Unassembled WGS sequence"/>
</dbReference>
<accession>A0A3M6TVX8</accession>
<sequence length="104" mass="11600">MIELLIVMKWCFMNDNLRTFLCLHLLRLVPRATKVMATTLSANPMVQPKCEATSPMTIVNTPIITIEAMKQAHPPQMSVGGTIANNSFQKTISFPGIASVYQEY</sequence>
<evidence type="ECO:0000313" key="1">
    <source>
        <dbReference type="EMBL" id="RMX45575.1"/>
    </source>
</evidence>